<dbReference type="AlphaFoldDB" id="A0A8V0XMH3"/>
<organism evidence="2 3">
    <name type="scientific">Gallus gallus</name>
    <name type="common">Chicken</name>
    <dbReference type="NCBI Taxonomy" id="9031"/>
    <lineage>
        <taxon>Eukaryota</taxon>
        <taxon>Metazoa</taxon>
        <taxon>Chordata</taxon>
        <taxon>Craniata</taxon>
        <taxon>Vertebrata</taxon>
        <taxon>Euteleostomi</taxon>
        <taxon>Archelosauria</taxon>
        <taxon>Archosauria</taxon>
        <taxon>Dinosauria</taxon>
        <taxon>Saurischia</taxon>
        <taxon>Theropoda</taxon>
        <taxon>Coelurosauria</taxon>
        <taxon>Aves</taxon>
        <taxon>Neognathae</taxon>
        <taxon>Galloanserae</taxon>
        <taxon>Galliformes</taxon>
        <taxon>Phasianidae</taxon>
        <taxon>Phasianinae</taxon>
        <taxon>Gallus</taxon>
    </lineage>
</organism>
<evidence type="ECO:0000313" key="3">
    <source>
        <dbReference type="Proteomes" id="UP000000539"/>
    </source>
</evidence>
<reference evidence="2" key="3">
    <citation type="submission" date="2025-09" db="UniProtKB">
        <authorList>
            <consortium name="Ensembl"/>
        </authorList>
    </citation>
    <scope>IDENTIFICATION</scope>
    <source>
        <strain evidence="2">broiler</strain>
    </source>
</reference>
<reference evidence="2" key="1">
    <citation type="submission" date="2020-11" db="EMBL/GenBank/DDBJ databases">
        <title>Gallus gallus (Chicken) genome, bGalGal1, GRCg7b, maternal haplotype autosomes + Z &amp; W.</title>
        <authorList>
            <person name="Warren W."/>
            <person name="Formenti G."/>
            <person name="Fedrigo O."/>
            <person name="Haase B."/>
            <person name="Mountcastle J."/>
            <person name="Balacco J."/>
            <person name="Tracey A."/>
            <person name="Schneider V."/>
            <person name="Okimoto R."/>
            <person name="Cheng H."/>
            <person name="Hawken R."/>
            <person name="Howe K."/>
            <person name="Jarvis E.D."/>
        </authorList>
    </citation>
    <scope>NUCLEOTIDE SEQUENCE [LARGE SCALE GENOMIC DNA]</scope>
    <source>
        <strain evidence="2">Broiler</strain>
    </source>
</reference>
<evidence type="ECO:0000256" key="1">
    <source>
        <dbReference type="SAM" id="MobiDB-lite"/>
    </source>
</evidence>
<evidence type="ECO:0000313" key="2">
    <source>
        <dbReference type="Ensembl" id="ENSGALP00010005998.1"/>
    </source>
</evidence>
<keyword evidence="3" id="KW-1185">Reference proteome</keyword>
<feature type="compositionally biased region" description="Polar residues" evidence="1">
    <location>
        <begin position="35"/>
        <end position="45"/>
    </location>
</feature>
<dbReference type="Proteomes" id="UP000000539">
    <property type="component" value="Chromosome 3"/>
</dbReference>
<dbReference type="Ensembl" id="ENSGALT00010010251.1">
    <property type="protein sequence ID" value="ENSGALP00010005998.1"/>
    <property type="gene ID" value="ENSGALG00010004387.1"/>
</dbReference>
<name>A0A8V0XMH3_CHICK</name>
<reference evidence="2" key="2">
    <citation type="submission" date="2025-08" db="UniProtKB">
        <authorList>
            <consortium name="Ensembl"/>
        </authorList>
    </citation>
    <scope>IDENTIFICATION</scope>
    <source>
        <strain evidence="2">broiler</strain>
    </source>
</reference>
<accession>A0A8V0XMH3</accession>
<sequence>LRGPPLDLFQQLLHLSCARDPRAECSTPAGASQERPISSNGLRDHCSLQQQEGEGSCHLLIEACIPAPPSASQEWPWRPRRGQVGTGQNARFVALAFHG</sequence>
<protein>
    <submittedName>
        <fullName evidence="2">Uncharacterized protein</fullName>
    </submittedName>
</protein>
<proteinExistence type="predicted"/>
<feature type="region of interest" description="Disordered" evidence="1">
    <location>
        <begin position="22"/>
        <end position="45"/>
    </location>
</feature>